<dbReference type="Proteomes" id="UP000188268">
    <property type="component" value="Unassembled WGS sequence"/>
</dbReference>
<accession>A0A1R3K759</accession>
<keyword evidence="2" id="KW-1185">Reference proteome</keyword>
<comment type="caution">
    <text evidence="1">The sequence shown here is derived from an EMBL/GenBank/DDBJ whole genome shotgun (WGS) entry which is preliminary data.</text>
</comment>
<name>A0A1R3K759_COCAP</name>
<gene>
    <name evidence="1" type="ORF">CCACVL1_02657</name>
</gene>
<evidence type="ECO:0000313" key="1">
    <source>
        <dbReference type="EMBL" id="OMP02933.1"/>
    </source>
</evidence>
<dbReference type="EMBL" id="AWWV01006144">
    <property type="protein sequence ID" value="OMP02933.1"/>
    <property type="molecule type" value="Genomic_DNA"/>
</dbReference>
<protein>
    <submittedName>
        <fullName evidence="1">Uncharacterized protein</fullName>
    </submittedName>
</protein>
<reference evidence="1 2" key="1">
    <citation type="submission" date="2013-09" db="EMBL/GenBank/DDBJ databases">
        <title>Corchorus capsularis genome sequencing.</title>
        <authorList>
            <person name="Alam M."/>
            <person name="Haque M.S."/>
            <person name="Islam M.S."/>
            <person name="Emdad E.M."/>
            <person name="Islam M.M."/>
            <person name="Ahmed B."/>
            <person name="Halim A."/>
            <person name="Hossen Q.M.M."/>
            <person name="Hossain M.Z."/>
            <person name="Ahmed R."/>
            <person name="Khan M.M."/>
            <person name="Islam R."/>
            <person name="Rashid M.M."/>
            <person name="Khan S.A."/>
            <person name="Rahman M.S."/>
            <person name="Alam M."/>
        </authorList>
    </citation>
    <scope>NUCLEOTIDE SEQUENCE [LARGE SCALE GENOMIC DNA]</scope>
    <source>
        <strain evidence="2">cv. CVL-1</strain>
        <tissue evidence="1">Whole seedling</tissue>
    </source>
</reference>
<organism evidence="1 2">
    <name type="scientific">Corchorus capsularis</name>
    <name type="common">Jute</name>
    <dbReference type="NCBI Taxonomy" id="210143"/>
    <lineage>
        <taxon>Eukaryota</taxon>
        <taxon>Viridiplantae</taxon>
        <taxon>Streptophyta</taxon>
        <taxon>Embryophyta</taxon>
        <taxon>Tracheophyta</taxon>
        <taxon>Spermatophyta</taxon>
        <taxon>Magnoliopsida</taxon>
        <taxon>eudicotyledons</taxon>
        <taxon>Gunneridae</taxon>
        <taxon>Pentapetalae</taxon>
        <taxon>rosids</taxon>
        <taxon>malvids</taxon>
        <taxon>Malvales</taxon>
        <taxon>Malvaceae</taxon>
        <taxon>Grewioideae</taxon>
        <taxon>Apeibeae</taxon>
        <taxon>Corchorus</taxon>
    </lineage>
</organism>
<evidence type="ECO:0000313" key="2">
    <source>
        <dbReference type="Proteomes" id="UP000188268"/>
    </source>
</evidence>
<dbReference type="Gramene" id="OMP02933">
    <property type="protein sequence ID" value="OMP02933"/>
    <property type="gene ID" value="CCACVL1_02657"/>
</dbReference>
<proteinExistence type="predicted"/>
<sequence length="41" mass="4850">MALRVRSKPRKRQIRRRDIVPRQGAVTMMKVKATQKSEEGR</sequence>
<dbReference type="AlphaFoldDB" id="A0A1R3K759"/>